<comment type="caution">
    <text evidence="12">The sequence shown here is derived from an EMBL/GenBank/DDBJ whole genome shotgun (WGS) entry which is preliminary data.</text>
</comment>
<evidence type="ECO:0000256" key="3">
    <source>
        <dbReference type="ARBA" id="ARBA00018672"/>
    </source>
</evidence>
<dbReference type="InterPro" id="IPR003661">
    <property type="entry name" value="HisK_dim/P_dom"/>
</dbReference>
<evidence type="ECO:0000256" key="8">
    <source>
        <dbReference type="PROSITE-ProRule" id="PRU00169"/>
    </source>
</evidence>
<gene>
    <name evidence="12" type="primary">luxQ_2</name>
    <name evidence="12" type="ORF">CLPUN_21850</name>
</gene>
<keyword evidence="4 8" id="KW-0597">Phosphoprotein</keyword>
<dbReference type="SMART" id="SM00387">
    <property type="entry name" value="HATPase_c"/>
    <property type="match status" value="1"/>
</dbReference>
<dbReference type="AlphaFoldDB" id="A0A1S8TIX2"/>
<dbReference type="InterPro" id="IPR011006">
    <property type="entry name" value="CheY-like_superfamily"/>
</dbReference>
<dbReference type="Gene3D" id="3.30.450.20">
    <property type="entry name" value="PAS domain"/>
    <property type="match status" value="1"/>
</dbReference>
<dbReference type="RefSeq" id="WP_077847330.1">
    <property type="nucleotide sequence ID" value="NZ_LZZM01000143.1"/>
</dbReference>
<accession>A0A1S8TIX2</accession>
<dbReference type="Pfam" id="PF00512">
    <property type="entry name" value="HisKA"/>
    <property type="match status" value="1"/>
</dbReference>
<feature type="domain" description="PAS" evidence="11">
    <location>
        <begin position="18"/>
        <end position="91"/>
    </location>
</feature>
<dbReference type="GO" id="GO:0016787">
    <property type="term" value="F:hydrolase activity"/>
    <property type="evidence" value="ECO:0007669"/>
    <property type="project" value="UniProtKB-KW"/>
</dbReference>
<evidence type="ECO:0000313" key="12">
    <source>
        <dbReference type="EMBL" id="OOM77750.1"/>
    </source>
</evidence>
<organism evidence="12 13">
    <name type="scientific">Clostridium puniceum</name>
    <dbReference type="NCBI Taxonomy" id="29367"/>
    <lineage>
        <taxon>Bacteria</taxon>
        <taxon>Bacillati</taxon>
        <taxon>Bacillota</taxon>
        <taxon>Clostridia</taxon>
        <taxon>Eubacteriales</taxon>
        <taxon>Clostridiaceae</taxon>
        <taxon>Clostridium</taxon>
    </lineage>
</organism>
<evidence type="ECO:0000256" key="2">
    <source>
        <dbReference type="ARBA" id="ARBA00012438"/>
    </source>
</evidence>
<keyword evidence="5 12" id="KW-0418">Kinase</keyword>
<dbReference type="NCBIfam" id="TIGR00229">
    <property type="entry name" value="sensory_box"/>
    <property type="match status" value="1"/>
</dbReference>
<dbReference type="InterPro" id="IPR001789">
    <property type="entry name" value="Sig_transdc_resp-reg_receiver"/>
</dbReference>
<dbReference type="SMART" id="SM00388">
    <property type="entry name" value="HisKA"/>
    <property type="match status" value="1"/>
</dbReference>
<protein>
    <recommendedName>
        <fullName evidence="3">Stage 0 sporulation protein A homolog</fullName>
        <ecNumber evidence="2">2.7.13.3</ecNumber>
    </recommendedName>
</protein>
<evidence type="ECO:0000256" key="4">
    <source>
        <dbReference type="ARBA" id="ARBA00022553"/>
    </source>
</evidence>
<dbReference type="InterPro" id="IPR003594">
    <property type="entry name" value="HATPase_dom"/>
</dbReference>
<dbReference type="InterPro" id="IPR005467">
    <property type="entry name" value="His_kinase_dom"/>
</dbReference>
<dbReference type="Pfam" id="PF02518">
    <property type="entry name" value="HATPase_c"/>
    <property type="match status" value="1"/>
</dbReference>
<dbReference type="InterPro" id="IPR036097">
    <property type="entry name" value="HisK_dim/P_sf"/>
</dbReference>
<evidence type="ECO:0000256" key="6">
    <source>
        <dbReference type="ARBA" id="ARBA00023012"/>
    </source>
</evidence>
<dbReference type="InterPro" id="IPR036890">
    <property type="entry name" value="HATPase_C_sf"/>
</dbReference>
<evidence type="ECO:0000256" key="1">
    <source>
        <dbReference type="ARBA" id="ARBA00000085"/>
    </source>
</evidence>
<dbReference type="SUPFAM" id="SSF47384">
    <property type="entry name" value="Homodimeric domain of signal transducing histidine kinase"/>
    <property type="match status" value="1"/>
</dbReference>
<feature type="domain" description="Histidine kinase" evidence="9">
    <location>
        <begin position="157"/>
        <end position="378"/>
    </location>
</feature>
<dbReference type="EMBL" id="LZZM01000143">
    <property type="protein sequence ID" value="OOM77750.1"/>
    <property type="molecule type" value="Genomic_DNA"/>
</dbReference>
<dbReference type="GO" id="GO:0000155">
    <property type="term" value="F:phosphorelay sensor kinase activity"/>
    <property type="evidence" value="ECO:0007669"/>
    <property type="project" value="InterPro"/>
</dbReference>
<dbReference type="Proteomes" id="UP000190890">
    <property type="component" value="Unassembled WGS sequence"/>
</dbReference>
<evidence type="ECO:0000313" key="13">
    <source>
        <dbReference type="Proteomes" id="UP000190890"/>
    </source>
</evidence>
<dbReference type="Pfam" id="PF00072">
    <property type="entry name" value="Response_reg"/>
    <property type="match status" value="1"/>
</dbReference>
<evidence type="ECO:0000256" key="5">
    <source>
        <dbReference type="ARBA" id="ARBA00022777"/>
    </source>
</evidence>
<dbReference type="SUPFAM" id="SSF52172">
    <property type="entry name" value="CheY-like"/>
    <property type="match status" value="1"/>
</dbReference>
<keyword evidence="6" id="KW-0902">Two-component regulatory system</keyword>
<dbReference type="PROSITE" id="PS50110">
    <property type="entry name" value="RESPONSE_REGULATORY"/>
    <property type="match status" value="1"/>
</dbReference>
<comment type="catalytic activity">
    <reaction evidence="1">
        <text>ATP + protein L-histidine = ADP + protein N-phospho-L-histidine.</text>
        <dbReference type="EC" id="2.7.13.3"/>
    </reaction>
</comment>
<evidence type="ECO:0000259" key="9">
    <source>
        <dbReference type="PROSITE" id="PS50109"/>
    </source>
</evidence>
<dbReference type="InterPro" id="IPR000014">
    <property type="entry name" value="PAS"/>
</dbReference>
<dbReference type="SUPFAM" id="SSF55874">
    <property type="entry name" value="ATPase domain of HSP90 chaperone/DNA topoisomerase II/histidine kinase"/>
    <property type="match status" value="1"/>
</dbReference>
<dbReference type="PROSITE" id="PS50112">
    <property type="entry name" value="PAS"/>
    <property type="match status" value="1"/>
</dbReference>
<dbReference type="CDD" id="cd00130">
    <property type="entry name" value="PAS"/>
    <property type="match status" value="1"/>
</dbReference>
<dbReference type="EC" id="2.7.13.3" evidence="2"/>
<dbReference type="PROSITE" id="PS50109">
    <property type="entry name" value="HIS_KIN"/>
    <property type="match status" value="1"/>
</dbReference>
<dbReference type="PANTHER" id="PTHR45339">
    <property type="entry name" value="HYBRID SIGNAL TRANSDUCTION HISTIDINE KINASE J"/>
    <property type="match status" value="1"/>
</dbReference>
<evidence type="ECO:0000259" key="11">
    <source>
        <dbReference type="PROSITE" id="PS50112"/>
    </source>
</evidence>
<feature type="modified residue" description="4-aspartylphosphate" evidence="8">
    <location>
        <position position="441"/>
    </location>
</feature>
<dbReference type="CDD" id="cd00082">
    <property type="entry name" value="HisKA"/>
    <property type="match status" value="1"/>
</dbReference>
<dbReference type="CDD" id="cd17546">
    <property type="entry name" value="REC_hyHK_CKI1_RcsC-like"/>
    <property type="match status" value="1"/>
</dbReference>
<evidence type="ECO:0000259" key="10">
    <source>
        <dbReference type="PROSITE" id="PS50110"/>
    </source>
</evidence>
<comment type="function">
    <text evidence="7">May play the central regulatory role in sporulation. It may be an element of the effector pathway responsible for the activation of sporulation genes in response to nutritional stress. Spo0A may act in concert with spo0H (a sigma factor) to control the expression of some genes that are critical to the sporulation process.</text>
</comment>
<dbReference type="InterPro" id="IPR035965">
    <property type="entry name" value="PAS-like_dom_sf"/>
</dbReference>
<sequence length="511" mass="58157">MKNNLFQNSTNASLFEKNPLLISHILDTICSGIIISDPNRMGNPIIYVNSYFLKITDSKREEVINNDLFNVIFNDLDELTKNSLTSLIENNEIISDKILSYKKNYSDIYIRFKFNPIYDSNNTLLYFICTFENITNEIIFKEEAEKALETESNFLSTISHEIKTPLNCIIGIVDLLLNVNTDEIDQKYLDVLKKNSTYLLNLIENMLNLSELYSSNEGSSNSLFNIGELLNQLVNDYQNKILDKGLIFNYHYDNGIPQNLIGDSIKLKKIISSLIDNSLNFTEKGQINLIVKLKKKENTKICVGFTISDTGIGIPKDQLSNVFRVSPALTNFASKKHNICPIGIALSKKLIDLLNGSISIASDLNVGTTVDFNCEFELIPKVSPDINNEIKRILLVEDSEDNRFLIHSYLKKTDYILDDAENGQIAYEKFKSTPYHLILMDIQMPIMDGYTATKLIRDYEKQNNLPRTTIIALTAYSFKEDLDKTIDAGCNFTLMKPIKKSLLLETLNNIL</sequence>
<dbReference type="Gene3D" id="3.30.565.10">
    <property type="entry name" value="Histidine kinase-like ATPase, C-terminal domain"/>
    <property type="match status" value="1"/>
</dbReference>
<dbReference type="PANTHER" id="PTHR45339:SF5">
    <property type="entry name" value="HISTIDINE KINASE"/>
    <property type="match status" value="1"/>
</dbReference>
<dbReference type="SUPFAM" id="SSF55785">
    <property type="entry name" value="PYP-like sensor domain (PAS domain)"/>
    <property type="match status" value="1"/>
</dbReference>
<reference evidence="12 13" key="1">
    <citation type="submission" date="2016-05" db="EMBL/GenBank/DDBJ databases">
        <title>Microbial solvent formation.</title>
        <authorList>
            <person name="Poehlein A."/>
            <person name="Montoya Solano J.D."/>
            <person name="Flitsch S."/>
            <person name="Krabben P."/>
            <person name="Duerre P."/>
            <person name="Daniel R."/>
        </authorList>
    </citation>
    <scope>NUCLEOTIDE SEQUENCE [LARGE SCALE GENOMIC DNA]</scope>
    <source>
        <strain evidence="12 13">DSM 2619</strain>
    </source>
</reference>
<dbReference type="Gene3D" id="1.10.287.130">
    <property type="match status" value="1"/>
</dbReference>
<feature type="domain" description="Response regulatory" evidence="10">
    <location>
        <begin position="392"/>
        <end position="511"/>
    </location>
</feature>
<dbReference type="OrthoDB" id="9790669at2"/>
<dbReference type="SMART" id="SM00448">
    <property type="entry name" value="REC"/>
    <property type="match status" value="1"/>
</dbReference>
<dbReference type="Pfam" id="PF13426">
    <property type="entry name" value="PAS_9"/>
    <property type="match status" value="1"/>
</dbReference>
<keyword evidence="12" id="KW-0378">Hydrolase</keyword>
<dbReference type="STRING" id="29367.CLPUN_21850"/>
<evidence type="ECO:0000256" key="7">
    <source>
        <dbReference type="ARBA" id="ARBA00024867"/>
    </source>
</evidence>
<keyword evidence="12" id="KW-0808">Transferase</keyword>
<keyword evidence="13" id="KW-1185">Reference proteome</keyword>
<proteinExistence type="predicted"/>
<dbReference type="Gene3D" id="3.40.50.2300">
    <property type="match status" value="1"/>
</dbReference>
<name>A0A1S8TIX2_9CLOT</name>